<dbReference type="PROSITE" id="PS51202">
    <property type="entry name" value="RCK_C"/>
    <property type="match status" value="1"/>
</dbReference>
<dbReference type="PROSITE" id="PS51201">
    <property type="entry name" value="RCK_N"/>
    <property type="match status" value="1"/>
</dbReference>
<keyword evidence="4" id="KW-1185">Reference proteome</keyword>
<gene>
    <name evidence="3" type="ordered locus">Tlie_0732</name>
</gene>
<dbReference type="AlphaFoldDB" id="G7V996"/>
<dbReference type="InterPro" id="IPR036291">
    <property type="entry name" value="NAD(P)-bd_dom_sf"/>
</dbReference>
<evidence type="ECO:0000259" key="2">
    <source>
        <dbReference type="PROSITE" id="PS51202"/>
    </source>
</evidence>
<dbReference type="InterPro" id="IPR003148">
    <property type="entry name" value="RCK_N"/>
</dbReference>
<protein>
    <submittedName>
        <fullName evidence="3">TrkA-N domain protein</fullName>
    </submittedName>
</protein>
<dbReference type="Pfam" id="PF02254">
    <property type="entry name" value="TrkA_N"/>
    <property type="match status" value="1"/>
</dbReference>
<feature type="domain" description="RCK C-terminal" evidence="2">
    <location>
        <begin position="144"/>
        <end position="221"/>
    </location>
</feature>
<dbReference type="GO" id="GO:0008324">
    <property type="term" value="F:monoatomic cation transmembrane transporter activity"/>
    <property type="evidence" value="ECO:0007669"/>
    <property type="project" value="InterPro"/>
</dbReference>
<accession>G7V996</accession>
<proteinExistence type="predicted"/>
<evidence type="ECO:0000313" key="3">
    <source>
        <dbReference type="EMBL" id="AER66465.1"/>
    </source>
</evidence>
<feature type="domain" description="RCK N-terminal" evidence="1">
    <location>
        <begin position="8"/>
        <end position="124"/>
    </location>
</feature>
<dbReference type="eggNOG" id="COG0569">
    <property type="taxonomic scope" value="Bacteria"/>
</dbReference>
<dbReference type="InterPro" id="IPR050721">
    <property type="entry name" value="Trk_Ktr_HKT_K-transport"/>
</dbReference>
<dbReference type="InterPro" id="IPR036721">
    <property type="entry name" value="RCK_C_sf"/>
</dbReference>
<dbReference type="HOGENOM" id="CLU_046525_3_2_0"/>
<dbReference type="Gene3D" id="3.40.50.720">
    <property type="entry name" value="NAD(P)-binding Rossmann-like Domain"/>
    <property type="match status" value="1"/>
</dbReference>
<dbReference type="EMBL" id="CP003096">
    <property type="protein sequence ID" value="AER66465.1"/>
    <property type="molecule type" value="Genomic_DNA"/>
</dbReference>
<dbReference type="Proteomes" id="UP000005868">
    <property type="component" value="Chromosome"/>
</dbReference>
<dbReference type="SUPFAM" id="SSF116726">
    <property type="entry name" value="TrkA C-terminal domain-like"/>
    <property type="match status" value="1"/>
</dbReference>
<sequence>MPKLIGNKKTFLVVGLGRFGRAVCERLVELGDSVIAVDKVRARIEEITDKVDVAAQMDATDEEALKKIGAKEVDGAIVAIGSNIEASILATTLLVGMEVPYVAARANSAIHARVLARMGAQKVFFPERDFGFKVAEQVSKPALSNFIELPGSDFLIGEIASREEMVDKTLAELEFRNRYNAVVLLIKRGTDKFIPRADTRLGREDKLIVAAYREDLDKLIE</sequence>
<dbReference type="GO" id="GO:0006813">
    <property type="term" value="P:potassium ion transport"/>
    <property type="evidence" value="ECO:0007669"/>
    <property type="project" value="InterPro"/>
</dbReference>
<dbReference type="Gene3D" id="3.30.70.1450">
    <property type="entry name" value="Regulator of K+ conductance, C-terminal domain"/>
    <property type="match status" value="1"/>
</dbReference>
<evidence type="ECO:0000313" key="4">
    <source>
        <dbReference type="Proteomes" id="UP000005868"/>
    </source>
</evidence>
<reference evidence="4" key="1">
    <citation type="submission" date="2011-10" db="EMBL/GenBank/DDBJ databases">
        <title>The complete genome of chromosome of Thermovirga lienii DSM 17291.</title>
        <authorList>
            <consortium name="US DOE Joint Genome Institute (JGI-PGF)"/>
            <person name="Lucas S."/>
            <person name="Copeland A."/>
            <person name="Lapidus A."/>
            <person name="Glavina del Rio T."/>
            <person name="Dalin E."/>
            <person name="Tice H."/>
            <person name="Bruce D."/>
            <person name="Goodwin L."/>
            <person name="Pitluck S."/>
            <person name="Peters L."/>
            <person name="Mikhailova N."/>
            <person name="Saunders E."/>
            <person name="Kyrpides N."/>
            <person name="Mavromatis K."/>
            <person name="Ivanova N."/>
            <person name="Last F.I."/>
            <person name="Brettin T."/>
            <person name="Detter J.C."/>
            <person name="Han C."/>
            <person name="Larimer F."/>
            <person name="Land M."/>
            <person name="Hauser L."/>
            <person name="Markowitz V."/>
            <person name="Cheng J.-F."/>
            <person name="Hugenholtz P."/>
            <person name="Woyke T."/>
            <person name="Wu D."/>
            <person name="Spring S."/>
            <person name="Schroeder M."/>
            <person name="Brambilla E.-M."/>
            <person name="Klenk H.-P."/>
            <person name="Eisen J.A."/>
        </authorList>
    </citation>
    <scope>NUCLEOTIDE SEQUENCE [LARGE SCALE GENOMIC DNA]</scope>
    <source>
        <strain evidence="4">ATCC BAA-1197 / DSM 17291 / Cas60314</strain>
    </source>
</reference>
<dbReference type="PANTHER" id="PTHR43833:SF7">
    <property type="entry name" value="KTR SYSTEM POTASSIUM UPTAKE PROTEIN C"/>
    <property type="match status" value="1"/>
</dbReference>
<dbReference type="STRING" id="580340.Tlie_0732"/>
<reference evidence="3 4" key="2">
    <citation type="journal article" date="2012" name="Stand. Genomic Sci.">
        <title>Genome sequence of the moderately thermophilic, amino-acid-degrading and sulfur-reducing bacterium Thermovirga lienii type strain (Cas60314(T)).</title>
        <authorList>
            <person name="Goker M."/>
            <person name="Saunders E."/>
            <person name="Lapidus A."/>
            <person name="Nolan M."/>
            <person name="Lucas S."/>
            <person name="Hammon N."/>
            <person name="Deshpande S."/>
            <person name="Cheng J.F."/>
            <person name="Han C."/>
            <person name="Tapia R."/>
            <person name="Goodwin L.A."/>
            <person name="Pitluck S."/>
            <person name="Liolios K."/>
            <person name="Mavromatis K."/>
            <person name="Pagani I."/>
            <person name="Ivanova N."/>
            <person name="Mikhailova N."/>
            <person name="Pati A."/>
            <person name="Chen A."/>
            <person name="Palaniappan K."/>
            <person name="Land M."/>
            <person name="Chang Y.J."/>
            <person name="Jeffries C.D."/>
            <person name="Brambilla E.M."/>
            <person name="Rohde M."/>
            <person name="Spring S."/>
            <person name="Detter J.C."/>
            <person name="Woyke T."/>
            <person name="Bristow J."/>
            <person name="Eisen J.A."/>
            <person name="Markowitz V."/>
            <person name="Hugenholtz P."/>
            <person name="Kyrpides N.C."/>
            <person name="Klenk H.P."/>
        </authorList>
    </citation>
    <scope>NUCLEOTIDE SEQUENCE [LARGE SCALE GENOMIC DNA]</scope>
    <source>
        <strain evidence="4">ATCC BAA-1197 / DSM 17291 / Cas60314</strain>
    </source>
</reference>
<dbReference type="InterPro" id="IPR006037">
    <property type="entry name" value="RCK_C"/>
</dbReference>
<evidence type="ECO:0000259" key="1">
    <source>
        <dbReference type="PROSITE" id="PS51201"/>
    </source>
</evidence>
<dbReference type="SUPFAM" id="SSF51735">
    <property type="entry name" value="NAD(P)-binding Rossmann-fold domains"/>
    <property type="match status" value="1"/>
</dbReference>
<dbReference type="KEGG" id="tli:Tlie_0732"/>
<organism evidence="3 4">
    <name type="scientific">Thermovirga lienii (strain ATCC BAA-1197 / DSM 17291 / Cas60314)</name>
    <dbReference type="NCBI Taxonomy" id="580340"/>
    <lineage>
        <taxon>Bacteria</taxon>
        <taxon>Thermotogati</taxon>
        <taxon>Synergistota</taxon>
        <taxon>Synergistia</taxon>
        <taxon>Synergistales</taxon>
        <taxon>Thermovirgaceae</taxon>
        <taxon>Thermovirga</taxon>
    </lineage>
</organism>
<name>G7V996_THELD</name>
<dbReference type="Pfam" id="PF02080">
    <property type="entry name" value="TrkA_C"/>
    <property type="match status" value="1"/>
</dbReference>
<dbReference type="PANTHER" id="PTHR43833">
    <property type="entry name" value="POTASSIUM CHANNEL PROTEIN 2-RELATED-RELATED"/>
    <property type="match status" value="1"/>
</dbReference>